<comment type="caution">
    <text evidence="3">The sequence shown here is derived from an EMBL/GenBank/DDBJ whole genome shotgun (WGS) entry which is preliminary data.</text>
</comment>
<feature type="domain" description="DUF7950" evidence="2">
    <location>
        <begin position="127"/>
        <end position="241"/>
    </location>
</feature>
<dbReference type="AlphaFoldDB" id="A0AAX6ICP6"/>
<evidence type="ECO:0000259" key="2">
    <source>
        <dbReference type="Pfam" id="PF25821"/>
    </source>
</evidence>
<organism evidence="3 4">
    <name type="scientific">Iris pallida</name>
    <name type="common">Sweet iris</name>
    <dbReference type="NCBI Taxonomy" id="29817"/>
    <lineage>
        <taxon>Eukaryota</taxon>
        <taxon>Viridiplantae</taxon>
        <taxon>Streptophyta</taxon>
        <taxon>Embryophyta</taxon>
        <taxon>Tracheophyta</taxon>
        <taxon>Spermatophyta</taxon>
        <taxon>Magnoliopsida</taxon>
        <taxon>Liliopsida</taxon>
        <taxon>Asparagales</taxon>
        <taxon>Iridaceae</taxon>
        <taxon>Iridoideae</taxon>
        <taxon>Irideae</taxon>
        <taxon>Iris</taxon>
    </lineage>
</organism>
<protein>
    <recommendedName>
        <fullName evidence="2">DUF7950 domain-containing protein</fullName>
    </recommendedName>
</protein>
<dbReference type="EMBL" id="JANAVB010002396">
    <property type="protein sequence ID" value="KAJ6851046.1"/>
    <property type="molecule type" value="Genomic_DNA"/>
</dbReference>
<keyword evidence="4" id="KW-1185">Reference proteome</keyword>
<accession>A0AAX6ICP6</accession>
<sequence length="252" mass="27279">MLQSVDAAKTHEIMARFRPIAPKPHLPPSSRQPLHSPPAALLRARPRRARKRGRADPLLPAPSKRPKPLLLPVPPPPPVERDLLKNLQEPPPRPIAPVPLRPVGSSISVACISPLAGPPPPAPTRPEEVESEAEPAVVSDWSNRVRLANSAYKEMVGQPECPWLETTAPAAASRRIGGEVALDLPAEPWGIPAGAGGFSCRVRVAWARDGRRSFVDAPCDVSRLRCGSNDYKFAWRIRTAAGFGNNCVWGPN</sequence>
<feature type="region of interest" description="Disordered" evidence="1">
    <location>
        <begin position="16"/>
        <end position="99"/>
    </location>
</feature>
<feature type="compositionally biased region" description="Pro residues" evidence="1">
    <location>
        <begin position="89"/>
        <end position="99"/>
    </location>
</feature>
<feature type="compositionally biased region" description="Low complexity" evidence="1">
    <location>
        <begin position="33"/>
        <end position="43"/>
    </location>
</feature>
<feature type="compositionally biased region" description="Basic residues" evidence="1">
    <location>
        <begin position="44"/>
        <end position="53"/>
    </location>
</feature>
<dbReference type="PANTHER" id="PTHR33595">
    <property type="entry name" value="VON WILLEBRAND FACTOR A DOMAIN PROTEIN"/>
    <property type="match status" value="1"/>
</dbReference>
<reference evidence="3" key="1">
    <citation type="journal article" date="2023" name="GigaByte">
        <title>Genome assembly of the bearded iris, Iris pallida Lam.</title>
        <authorList>
            <person name="Bruccoleri R.E."/>
            <person name="Oakeley E.J."/>
            <person name="Faust A.M.E."/>
            <person name="Altorfer M."/>
            <person name="Dessus-Babus S."/>
            <person name="Burckhardt D."/>
            <person name="Oertli M."/>
            <person name="Naumann U."/>
            <person name="Petersen F."/>
            <person name="Wong J."/>
        </authorList>
    </citation>
    <scope>NUCLEOTIDE SEQUENCE</scope>
    <source>
        <strain evidence="3">GSM-AAB239-AS_SAM_17_03QT</strain>
    </source>
</reference>
<name>A0AAX6ICP6_IRIPA</name>
<proteinExistence type="predicted"/>
<evidence type="ECO:0000313" key="3">
    <source>
        <dbReference type="EMBL" id="KAJ6851046.1"/>
    </source>
</evidence>
<feature type="compositionally biased region" description="Pro residues" evidence="1">
    <location>
        <begin position="69"/>
        <end position="78"/>
    </location>
</feature>
<reference evidence="3" key="2">
    <citation type="submission" date="2023-04" db="EMBL/GenBank/DDBJ databases">
        <authorList>
            <person name="Bruccoleri R.E."/>
            <person name="Oakeley E.J."/>
            <person name="Faust A.-M."/>
            <person name="Dessus-Babus S."/>
            <person name="Altorfer M."/>
            <person name="Burckhardt D."/>
            <person name="Oertli M."/>
            <person name="Naumann U."/>
            <person name="Petersen F."/>
            <person name="Wong J."/>
        </authorList>
    </citation>
    <scope>NUCLEOTIDE SEQUENCE</scope>
    <source>
        <strain evidence="3">GSM-AAB239-AS_SAM_17_03QT</strain>
        <tissue evidence="3">Leaf</tissue>
    </source>
</reference>
<gene>
    <name evidence="3" type="ORF">M6B38_262890</name>
</gene>
<evidence type="ECO:0000313" key="4">
    <source>
        <dbReference type="Proteomes" id="UP001140949"/>
    </source>
</evidence>
<evidence type="ECO:0000256" key="1">
    <source>
        <dbReference type="SAM" id="MobiDB-lite"/>
    </source>
</evidence>
<dbReference type="InterPro" id="IPR057710">
    <property type="entry name" value="DUF7950"/>
</dbReference>
<dbReference type="Proteomes" id="UP001140949">
    <property type="component" value="Unassembled WGS sequence"/>
</dbReference>
<dbReference type="PANTHER" id="PTHR33595:SF3">
    <property type="entry name" value="PAS DOMAIN-CONTAINING PROTEIN"/>
    <property type="match status" value="1"/>
</dbReference>
<dbReference type="Pfam" id="PF25821">
    <property type="entry name" value="DUF7950"/>
    <property type="match status" value="1"/>
</dbReference>